<accession>A0ABT6NEC2</accession>
<dbReference type="Proteomes" id="UP001158045">
    <property type="component" value="Unassembled WGS sequence"/>
</dbReference>
<gene>
    <name evidence="2" type="ORF">QE109_11345</name>
</gene>
<keyword evidence="1" id="KW-0812">Transmembrane</keyword>
<proteinExistence type="predicted"/>
<keyword evidence="3" id="KW-1185">Reference proteome</keyword>
<dbReference type="EMBL" id="JARYZI010000007">
    <property type="protein sequence ID" value="MDH8678747.1"/>
    <property type="molecule type" value="Genomic_DNA"/>
</dbReference>
<dbReference type="RefSeq" id="WP_281094638.1">
    <property type="nucleotide sequence ID" value="NZ_JARYZI010000007.1"/>
</dbReference>
<evidence type="ECO:0000313" key="2">
    <source>
        <dbReference type="EMBL" id="MDH8678747.1"/>
    </source>
</evidence>
<evidence type="ECO:0000313" key="3">
    <source>
        <dbReference type="Proteomes" id="UP001158045"/>
    </source>
</evidence>
<reference evidence="2 3" key="1">
    <citation type="submission" date="2023-04" db="EMBL/GenBank/DDBJ databases">
        <title>Fusibacter bizertensis strain WBS, isolated from littoral bottom sediments of the Arctic seas - biochemical and genomic analysis.</title>
        <authorList>
            <person name="Brioukhanov A.L."/>
        </authorList>
    </citation>
    <scope>NUCLEOTIDE SEQUENCE [LARGE SCALE GENOMIC DNA]</scope>
    <source>
        <strain evidence="2 3">WBS</strain>
    </source>
</reference>
<keyword evidence="1" id="KW-0472">Membrane</keyword>
<evidence type="ECO:0000256" key="1">
    <source>
        <dbReference type="SAM" id="Phobius"/>
    </source>
</evidence>
<comment type="caution">
    <text evidence="2">The sequence shown here is derived from an EMBL/GenBank/DDBJ whole genome shotgun (WGS) entry which is preliminary data.</text>
</comment>
<name>A0ABT6NEC2_9FIRM</name>
<keyword evidence="1" id="KW-1133">Transmembrane helix</keyword>
<protein>
    <submittedName>
        <fullName evidence="2">Uncharacterized protein</fullName>
    </submittedName>
</protein>
<feature type="transmembrane region" description="Helical" evidence="1">
    <location>
        <begin position="20"/>
        <end position="39"/>
    </location>
</feature>
<organism evidence="2 3">
    <name type="scientific">Fusibacter bizertensis</name>
    <dbReference type="NCBI Taxonomy" id="1488331"/>
    <lineage>
        <taxon>Bacteria</taxon>
        <taxon>Bacillati</taxon>
        <taxon>Bacillota</taxon>
        <taxon>Clostridia</taxon>
        <taxon>Eubacteriales</taxon>
        <taxon>Eubacteriales Family XII. Incertae Sedis</taxon>
        <taxon>Fusibacter</taxon>
    </lineage>
</organism>
<sequence length="51" mass="5307">MEKILKKAKKQLAHSGGLNIAIGATLLAVAIPLGVLSIISGSKLISIRKQL</sequence>